<dbReference type="InterPro" id="IPR024052">
    <property type="entry name" value="Phosphopentomutase_DeoB_cap_sf"/>
</dbReference>
<dbReference type="PIRSF" id="PIRSF001491">
    <property type="entry name" value="Ppentomutase"/>
    <property type="match status" value="1"/>
</dbReference>
<dbReference type="CDD" id="cd16009">
    <property type="entry name" value="PPM"/>
    <property type="match status" value="1"/>
</dbReference>
<dbReference type="GO" id="GO:0006015">
    <property type="term" value="P:5-phosphoribose 1-diphosphate biosynthetic process"/>
    <property type="evidence" value="ECO:0007669"/>
    <property type="project" value="UniProtKB-UniPathway"/>
</dbReference>
<dbReference type="NCBIfam" id="TIGR01696">
    <property type="entry name" value="deoB"/>
    <property type="match status" value="1"/>
</dbReference>
<dbReference type="OrthoDB" id="9769930at2"/>
<dbReference type="RefSeq" id="WP_102589474.1">
    <property type="nucleotide sequence ID" value="NZ_BNAE01000001.1"/>
</dbReference>
<dbReference type="NCBIfam" id="NF003766">
    <property type="entry name" value="PRK05362.1"/>
    <property type="match status" value="1"/>
</dbReference>
<reference evidence="9 10" key="1">
    <citation type="submission" date="2018-01" db="EMBL/GenBank/DDBJ databases">
        <title>Halomonas endophytica sp. nov., isolated from storage liquid in the stems of Populus euphratica.</title>
        <authorList>
            <person name="Chen C."/>
        </authorList>
    </citation>
    <scope>NUCLEOTIDE SEQUENCE [LARGE SCALE GENOMIC DNA]</scope>
    <source>
        <strain evidence="9 10">BZ-SZ-XJ27</strain>
    </source>
</reference>
<evidence type="ECO:0000256" key="1">
    <source>
        <dbReference type="ARBA" id="ARBA00010373"/>
    </source>
</evidence>
<dbReference type="InterPro" id="IPR010045">
    <property type="entry name" value="DeoB"/>
</dbReference>
<dbReference type="Proteomes" id="UP000235547">
    <property type="component" value="Unassembled WGS sequence"/>
</dbReference>
<dbReference type="PANTHER" id="PTHR21110">
    <property type="entry name" value="PHOSPHOPENTOMUTASE"/>
    <property type="match status" value="1"/>
</dbReference>
<dbReference type="Pfam" id="PF01676">
    <property type="entry name" value="Metalloenzyme"/>
    <property type="match status" value="1"/>
</dbReference>
<feature type="binding site" evidence="6">
    <location>
        <position position="349"/>
    </location>
    <ligand>
        <name>Mn(2+)</name>
        <dbReference type="ChEBI" id="CHEBI:29035"/>
        <label>1</label>
    </ligand>
</feature>
<proteinExistence type="inferred from homology"/>
<dbReference type="AlphaFoldDB" id="A0A2N7UD85"/>
<dbReference type="GO" id="GO:0000287">
    <property type="term" value="F:magnesium ion binding"/>
    <property type="evidence" value="ECO:0007669"/>
    <property type="project" value="UniProtKB-UniRule"/>
</dbReference>
<dbReference type="InterPro" id="IPR017850">
    <property type="entry name" value="Alkaline_phosphatase_core_sf"/>
</dbReference>
<feature type="binding site" evidence="6">
    <location>
        <position position="348"/>
    </location>
    <ligand>
        <name>Mn(2+)</name>
        <dbReference type="ChEBI" id="CHEBI:29035"/>
        <label>1</label>
    </ligand>
</feature>
<comment type="function">
    <text evidence="6">Isomerase that catalyzes the conversion of deoxy-ribose 1-phosphate (dRib-1-P) and ribose 1-phosphate (Rib-1-P) to deoxy-ribose 5-phosphate (dRib-5-P) and ribose 5-phosphate (Rib-5-P), respectively.</text>
</comment>
<dbReference type="GO" id="GO:0009117">
    <property type="term" value="P:nucleotide metabolic process"/>
    <property type="evidence" value="ECO:0007669"/>
    <property type="project" value="UniProtKB-UniRule"/>
</dbReference>
<dbReference type="EMBL" id="PNRG01000033">
    <property type="protein sequence ID" value="PMR78412.1"/>
    <property type="molecule type" value="Genomic_DNA"/>
</dbReference>
<dbReference type="SUPFAM" id="SSF53649">
    <property type="entry name" value="Alkaline phosphatase-like"/>
    <property type="match status" value="1"/>
</dbReference>
<keyword evidence="5 6" id="KW-0413">Isomerase</keyword>
<comment type="cofactor">
    <cofactor evidence="6">
        <name>Mn(2+)</name>
        <dbReference type="ChEBI" id="CHEBI:29035"/>
    </cofactor>
    <text evidence="6">Binds 2 manganese ions.</text>
</comment>
<keyword evidence="3 6" id="KW-0479">Metal-binding</keyword>
<comment type="caution">
    <text evidence="9">The sequence shown here is derived from an EMBL/GenBank/DDBJ whole genome shotgun (WGS) entry which is preliminary data.</text>
</comment>
<dbReference type="PANTHER" id="PTHR21110:SF0">
    <property type="entry name" value="PHOSPHOPENTOMUTASE"/>
    <property type="match status" value="1"/>
</dbReference>
<dbReference type="HAMAP" id="MF_00740">
    <property type="entry name" value="Phosphopentomut"/>
    <property type="match status" value="1"/>
</dbReference>
<dbReference type="UniPathway" id="UPA00087">
    <property type="reaction ID" value="UER00173"/>
</dbReference>
<dbReference type="GO" id="GO:0006018">
    <property type="term" value="P:2-deoxyribose 1-phosphate catabolic process"/>
    <property type="evidence" value="ECO:0007669"/>
    <property type="project" value="UniProtKB-UniRule"/>
</dbReference>
<evidence type="ECO:0000313" key="10">
    <source>
        <dbReference type="Proteomes" id="UP000235547"/>
    </source>
</evidence>
<feature type="binding site" evidence="6">
    <location>
        <position position="360"/>
    </location>
    <ligand>
        <name>Mn(2+)</name>
        <dbReference type="ChEBI" id="CHEBI:29035"/>
        <label>2</label>
    </ligand>
</feature>
<comment type="catalytic activity">
    <reaction evidence="6">
        <text>2-deoxy-alpha-D-ribose 1-phosphate = 2-deoxy-D-ribose 5-phosphate</text>
        <dbReference type="Rhea" id="RHEA:27658"/>
        <dbReference type="ChEBI" id="CHEBI:57259"/>
        <dbReference type="ChEBI" id="CHEBI:62877"/>
        <dbReference type="EC" id="5.4.2.7"/>
    </reaction>
</comment>
<evidence type="ECO:0000313" key="9">
    <source>
        <dbReference type="EMBL" id="PMR78412.1"/>
    </source>
</evidence>
<dbReference type="EC" id="5.4.2.7" evidence="6 7"/>
<evidence type="ECO:0000256" key="3">
    <source>
        <dbReference type="ARBA" id="ARBA00022723"/>
    </source>
</evidence>
<evidence type="ECO:0000259" key="8">
    <source>
        <dbReference type="Pfam" id="PF01676"/>
    </source>
</evidence>
<evidence type="ECO:0000256" key="4">
    <source>
        <dbReference type="ARBA" id="ARBA00023211"/>
    </source>
</evidence>
<name>A0A2N7UD85_9GAMM</name>
<evidence type="ECO:0000256" key="7">
    <source>
        <dbReference type="NCBIfam" id="TIGR01696"/>
    </source>
</evidence>
<protein>
    <recommendedName>
        <fullName evidence="6 7">Phosphopentomutase</fullName>
        <ecNumber evidence="6 7">5.4.2.7</ecNumber>
    </recommendedName>
    <alternativeName>
        <fullName evidence="6">Phosphodeoxyribomutase</fullName>
    </alternativeName>
</protein>
<evidence type="ECO:0000256" key="2">
    <source>
        <dbReference type="ARBA" id="ARBA00022490"/>
    </source>
</evidence>
<dbReference type="SUPFAM" id="SSF143856">
    <property type="entry name" value="DeoB insert domain-like"/>
    <property type="match status" value="1"/>
</dbReference>
<dbReference type="GO" id="GO:0043094">
    <property type="term" value="P:metabolic compound salvage"/>
    <property type="evidence" value="ECO:0007669"/>
    <property type="project" value="UniProtKB-UniRule"/>
</dbReference>
<feature type="binding site" evidence="6">
    <location>
        <position position="10"/>
    </location>
    <ligand>
        <name>Mn(2+)</name>
        <dbReference type="ChEBI" id="CHEBI:29035"/>
        <label>1</label>
    </ligand>
</feature>
<accession>A0A2N7UD85</accession>
<keyword evidence="4 6" id="KW-0464">Manganese</keyword>
<evidence type="ECO:0000256" key="6">
    <source>
        <dbReference type="HAMAP-Rule" id="MF_00740"/>
    </source>
</evidence>
<comment type="similarity">
    <text evidence="1 6">Belongs to the phosphopentomutase family.</text>
</comment>
<keyword evidence="2 6" id="KW-0963">Cytoplasm</keyword>
<comment type="subcellular location">
    <subcellularLocation>
        <location evidence="6">Cytoplasm</location>
    </subcellularLocation>
</comment>
<comment type="catalytic activity">
    <reaction evidence="6">
        <text>alpha-D-ribose 1-phosphate = D-ribose 5-phosphate</text>
        <dbReference type="Rhea" id="RHEA:18793"/>
        <dbReference type="ChEBI" id="CHEBI:57720"/>
        <dbReference type="ChEBI" id="CHEBI:78346"/>
        <dbReference type="EC" id="5.4.2.7"/>
    </reaction>
</comment>
<sequence>MTRAIVLVLDSFGIGSAPDAERFGDAGADTLGHIAAACARGECEIAGEQGRSGPLRLPNLASLGLYHAHRESTGGWAEGVAVPTGITGRHGFARELSSGKDTPSGHWEIAGVPVRFDWGYFPDKQDSFPSALLDALVSEAGLPGVLGNCHASGTEIIARLGEAHVTSGKPIVYTSADSVFQIAAHEETFGLQRLYQVCETARELLEPYNIGRVIARPFSGSTAADFARTANRRDYSVEPPAPTVLQKLHDDGGEVIAIGKIADIYAHCGISRSVKASGHDALMSATLAAIDESGERSLVMTNFVDFDMVFGHRRDVAGYAAALEHFDAMLPELLERLAPDDLLILTADHGCDPTWPGTDHTREHIPVLVSGAGLEPGSLGARATFADIGQSLASWFGLPPMDDGESFIAISTRSHRTSDHSTSPGGL</sequence>
<feature type="domain" description="Metalloenzyme" evidence="8">
    <location>
        <begin position="3"/>
        <end position="399"/>
    </location>
</feature>
<dbReference type="GO" id="GO:0030145">
    <property type="term" value="F:manganese ion binding"/>
    <property type="evidence" value="ECO:0007669"/>
    <property type="project" value="UniProtKB-UniRule"/>
</dbReference>
<dbReference type="FunFam" id="3.30.70.1250:FF:000001">
    <property type="entry name" value="Phosphopentomutase"/>
    <property type="match status" value="1"/>
</dbReference>
<dbReference type="Gene3D" id="3.30.70.1250">
    <property type="entry name" value="Phosphopentomutase"/>
    <property type="match status" value="1"/>
</dbReference>
<dbReference type="InterPro" id="IPR006124">
    <property type="entry name" value="Metalloenzyme"/>
</dbReference>
<dbReference type="Gene3D" id="3.40.720.10">
    <property type="entry name" value="Alkaline Phosphatase, subunit A"/>
    <property type="match status" value="1"/>
</dbReference>
<gene>
    <name evidence="6" type="primary">deoB</name>
    <name evidence="9" type="ORF">C1H70_16840</name>
</gene>
<comment type="pathway">
    <text evidence="6">Carbohydrate degradation; 2-deoxy-D-ribose 1-phosphate degradation; D-glyceraldehyde 3-phosphate and acetaldehyde from 2-deoxy-alpha-D-ribose 1-phosphate: step 1/2.</text>
</comment>
<evidence type="ECO:0000256" key="5">
    <source>
        <dbReference type="ARBA" id="ARBA00023235"/>
    </source>
</evidence>
<dbReference type="GO" id="GO:0008973">
    <property type="term" value="F:phosphopentomutase activity"/>
    <property type="evidence" value="ECO:0007669"/>
    <property type="project" value="UniProtKB-UniRule"/>
</dbReference>
<feature type="binding site" evidence="6">
    <location>
        <position position="312"/>
    </location>
    <ligand>
        <name>Mn(2+)</name>
        <dbReference type="ChEBI" id="CHEBI:29035"/>
        <label>2</label>
    </ligand>
</feature>
<organism evidence="9 10">
    <name type="scientific">Halomonas urumqiensis</name>
    <dbReference type="NCBI Taxonomy" id="1684789"/>
    <lineage>
        <taxon>Bacteria</taxon>
        <taxon>Pseudomonadati</taxon>
        <taxon>Pseudomonadota</taxon>
        <taxon>Gammaproteobacteria</taxon>
        <taxon>Oceanospirillales</taxon>
        <taxon>Halomonadaceae</taxon>
        <taxon>Halomonas</taxon>
    </lineage>
</organism>
<feature type="binding site" evidence="6">
    <location>
        <position position="307"/>
    </location>
    <ligand>
        <name>Mn(2+)</name>
        <dbReference type="ChEBI" id="CHEBI:29035"/>
        <label>2</label>
    </ligand>
</feature>
<dbReference type="GO" id="GO:0005829">
    <property type="term" value="C:cytosol"/>
    <property type="evidence" value="ECO:0007669"/>
    <property type="project" value="TreeGrafter"/>
</dbReference>
<keyword evidence="10" id="KW-1185">Reference proteome</keyword>